<dbReference type="GO" id="GO:0004177">
    <property type="term" value="F:aminopeptidase activity"/>
    <property type="evidence" value="ECO:0007669"/>
    <property type="project" value="UniProtKB-KW"/>
</dbReference>
<keyword evidence="14" id="KW-0031">Aminopeptidase</keyword>
<comment type="caution">
    <text evidence="14">The sequence shown here is derived from an EMBL/GenBank/DDBJ whole genome shotgun (WGS) entry which is preliminary data.</text>
</comment>
<keyword evidence="15" id="KW-1185">Reference proteome</keyword>
<evidence type="ECO:0000256" key="11">
    <source>
        <dbReference type="ARBA" id="ARBA00022833"/>
    </source>
</evidence>
<dbReference type="Gene3D" id="1.10.390.10">
    <property type="entry name" value="Neutral Protease Domain 2"/>
    <property type="match status" value="1"/>
</dbReference>
<dbReference type="SUPFAM" id="SSF55486">
    <property type="entry name" value="Metalloproteases ('zincins'), catalytic domain"/>
    <property type="match status" value="1"/>
</dbReference>
<organism evidence="14 15">
    <name type="scientific">Geothrix rubra</name>
    <dbReference type="NCBI Taxonomy" id="2927977"/>
    <lineage>
        <taxon>Bacteria</taxon>
        <taxon>Pseudomonadati</taxon>
        <taxon>Acidobacteriota</taxon>
        <taxon>Holophagae</taxon>
        <taxon>Holophagales</taxon>
        <taxon>Holophagaceae</taxon>
        <taxon>Geothrix</taxon>
    </lineage>
</organism>
<evidence type="ECO:0000256" key="4">
    <source>
        <dbReference type="ARBA" id="ARBA00010136"/>
    </source>
</evidence>
<comment type="cofactor">
    <cofactor evidence="2">
        <name>Zn(2+)</name>
        <dbReference type="ChEBI" id="CHEBI:29105"/>
    </cofactor>
</comment>
<reference evidence="14 15" key="1">
    <citation type="journal article" date="2023" name="Antonie Van Leeuwenhoek">
        <title>Mesoterricola silvestris gen. nov., sp. nov., Mesoterricola sediminis sp. nov., Geothrix oryzae sp. nov., Geothrix edaphica sp. nov., Geothrix rubra sp. nov., and Geothrix limicola sp. nov., six novel members of Acidobacteriota isolated from soils.</title>
        <authorList>
            <person name="Itoh H."/>
            <person name="Sugisawa Y."/>
            <person name="Mise K."/>
            <person name="Xu Z."/>
            <person name="Kuniyasu M."/>
            <person name="Ushijima N."/>
            <person name="Kawano K."/>
            <person name="Kobayashi E."/>
            <person name="Shiratori Y."/>
            <person name="Masuda Y."/>
            <person name="Senoo K."/>
        </authorList>
    </citation>
    <scope>NUCLEOTIDE SEQUENCE [LARGE SCALE GENOMIC DNA]</scope>
    <source>
        <strain evidence="14 15">Red803</strain>
    </source>
</reference>
<dbReference type="Pfam" id="PF17900">
    <property type="entry name" value="Peptidase_M1_N"/>
    <property type="match status" value="1"/>
</dbReference>
<dbReference type="Pfam" id="PF09127">
    <property type="entry name" value="Leuk-A4-hydro_C"/>
    <property type="match status" value="1"/>
</dbReference>
<keyword evidence="9" id="KW-0479">Metal-binding</keyword>
<feature type="domain" description="Peptidase M1 leukotriene A4 hydrolase/aminopeptidase C-terminal" evidence="13">
    <location>
        <begin position="450"/>
        <end position="587"/>
    </location>
</feature>
<keyword evidence="8" id="KW-0645">Protease</keyword>
<gene>
    <name evidence="14" type="ORF">GETHPA_16590</name>
</gene>
<dbReference type="Gene3D" id="2.60.40.1730">
    <property type="entry name" value="tricorn interacting facor f3 domain"/>
    <property type="match status" value="1"/>
</dbReference>
<evidence type="ECO:0000256" key="5">
    <source>
        <dbReference type="ARBA" id="ARBA00012564"/>
    </source>
</evidence>
<dbReference type="InterPro" id="IPR049980">
    <property type="entry name" value="LTA4H_cat"/>
</dbReference>
<comment type="catalytic activity">
    <reaction evidence="1">
        <text>Release of an N-terminal amino acid, Xaa-|-Yaa- from a peptide, amide or arylamide. Xaa is preferably Ala, but may be most amino acids including Pro (slow action). When a terminal hydrophobic residue is followed by a prolyl residue, the two may be released as an intact Xaa-Pro dipeptide.</text>
        <dbReference type="EC" id="3.4.11.2"/>
    </reaction>
</comment>
<dbReference type="InterPro" id="IPR034015">
    <property type="entry name" value="M1_LTA4H"/>
</dbReference>
<dbReference type="SMART" id="SM01263">
    <property type="entry name" value="Leuk-A4-hydro_C"/>
    <property type="match status" value="1"/>
</dbReference>
<dbReference type="InterPro" id="IPR015211">
    <property type="entry name" value="Peptidase_M1_C"/>
</dbReference>
<dbReference type="PANTHER" id="PTHR45726">
    <property type="entry name" value="LEUKOTRIENE A-4 HYDROLASE"/>
    <property type="match status" value="1"/>
</dbReference>
<evidence type="ECO:0000256" key="9">
    <source>
        <dbReference type="ARBA" id="ARBA00022723"/>
    </source>
</evidence>
<evidence type="ECO:0000256" key="12">
    <source>
        <dbReference type="ARBA" id="ARBA00023049"/>
    </source>
</evidence>
<accession>A0ABQ5Q6P5</accession>
<dbReference type="EC" id="3.4.11.2" evidence="5"/>
<name>A0ABQ5Q6P5_9BACT</name>
<dbReference type="SUPFAM" id="SSF63737">
    <property type="entry name" value="Leukotriene A4 hydrolase N-terminal domain"/>
    <property type="match status" value="1"/>
</dbReference>
<evidence type="ECO:0000256" key="1">
    <source>
        <dbReference type="ARBA" id="ARBA00000098"/>
    </source>
</evidence>
<dbReference type="SUPFAM" id="SSF48371">
    <property type="entry name" value="ARM repeat"/>
    <property type="match status" value="1"/>
</dbReference>
<evidence type="ECO:0000313" key="14">
    <source>
        <dbReference type="EMBL" id="GLH70126.1"/>
    </source>
</evidence>
<dbReference type="InterPro" id="IPR038502">
    <property type="entry name" value="M1_LTA-4_hydro/amino_C_sf"/>
</dbReference>
<comment type="subcellular location">
    <subcellularLocation>
        <location evidence="3">Cytoplasm</location>
    </subcellularLocation>
</comment>
<keyword evidence="10" id="KW-0378">Hydrolase</keyword>
<dbReference type="EMBL" id="BSDD01000003">
    <property type="protein sequence ID" value="GLH70126.1"/>
    <property type="molecule type" value="Genomic_DNA"/>
</dbReference>
<keyword evidence="7" id="KW-0963">Cytoplasm</keyword>
<dbReference type="InterPro" id="IPR045357">
    <property type="entry name" value="Aminopeptidase_N-like_N"/>
</dbReference>
<dbReference type="CDD" id="cd09599">
    <property type="entry name" value="M1_LTA4H"/>
    <property type="match status" value="1"/>
</dbReference>
<dbReference type="PRINTS" id="PR00756">
    <property type="entry name" value="ALADIPTASE"/>
</dbReference>
<proteinExistence type="inferred from homology"/>
<evidence type="ECO:0000256" key="8">
    <source>
        <dbReference type="ARBA" id="ARBA00022670"/>
    </source>
</evidence>
<evidence type="ECO:0000313" key="15">
    <source>
        <dbReference type="Proteomes" id="UP001165089"/>
    </source>
</evidence>
<dbReference type="Gene3D" id="3.30.2010.30">
    <property type="match status" value="1"/>
</dbReference>
<evidence type="ECO:0000256" key="7">
    <source>
        <dbReference type="ARBA" id="ARBA00022490"/>
    </source>
</evidence>
<dbReference type="InterPro" id="IPR042097">
    <property type="entry name" value="Aminopeptidase_N-like_N_sf"/>
</dbReference>
<dbReference type="InterPro" id="IPR001930">
    <property type="entry name" value="Peptidase_M1"/>
</dbReference>
<dbReference type="Gene3D" id="1.25.40.320">
    <property type="entry name" value="Peptidase M1, leukotriene A4 hydrolase/aminopeptidase C-terminal domain"/>
    <property type="match status" value="1"/>
</dbReference>
<keyword evidence="11" id="KW-0862">Zinc</keyword>
<dbReference type="InterPro" id="IPR027268">
    <property type="entry name" value="Peptidase_M4/M1_CTD_sf"/>
</dbReference>
<dbReference type="InterPro" id="IPR016024">
    <property type="entry name" value="ARM-type_fold"/>
</dbReference>
<evidence type="ECO:0000259" key="13">
    <source>
        <dbReference type="SMART" id="SM01263"/>
    </source>
</evidence>
<dbReference type="InterPro" id="IPR014782">
    <property type="entry name" value="Peptidase_M1_dom"/>
</dbReference>
<sequence>MHRPDPHSFYESSQPKTRRLRLKLGVDFDRKRIEGEATLEFGDSVQGDLDLDTKGLEILSVKVPGAGPIPWSLGEEQPILGRRLRLTLPADTQEVAISYLTSPEAMALQWLEPAQTEGRQAPFLFSQCQQIHARTLVPCQDTPMVRISYQAEVTVPEGLTAVMSAGPAGDAPAPGGRHVFRFAMPQPIPSYLLALAVGRLASRDLSPRSRVWAEPETVASAAWEFAGVEDMIAKAEGLFGAYPWDRYDMLVLPPSFPYGGMENPRMTFLTPTLLAGDRSLVDVVAHELAHSWTGNLVTNASMEHFWLNEGFTVWAERRILRILHGSDEEALGWAMGQKALEDSLERFKDEPHLTVLRLHLEGIDPDDAFSSIPYEKGARLVAALEREVGEERFHRFIRDYMDAFRFTSITTEQFCTFVEEQLPGALKAVGADAYLHHPGLPETAPVFRSAQLDRLTALAERWPEGVRPTGEQIAAWKPAELLVYLQKLPRQLTPADCAWLDGNLALMGRGNYEILVEWLTLAAAADYEPAFPRIREVLSKVGRMKYLRPLYGALGGHARTRALAREIFAAASPGYHGLSRRVVQGVLESYPA</sequence>
<protein>
    <recommendedName>
        <fullName evidence="6">Aminopeptidase N</fullName>
        <ecNumber evidence="5">3.4.11.2</ecNumber>
    </recommendedName>
</protein>
<dbReference type="RefSeq" id="WP_285724540.1">
    <property type="nucleotide sequence ID" value="NZ_BSDD01000003.1"/>
</dbReference>
<evidence type="ECO:0000256" key="10">
    <source>
        <dbReference type="ARBA" id="ARBA00022801"/>
    </source>
</evidence>
<evidence type="ECO:0000256" key="3">
    <source>
        <dbReference type="ARBA" id="ARBA00004496"/>
    </source>
</evidence>
<evidence type="ECO:0000256" key="2">
    <source>
        <dbReference type="ARBA" id="ARBA00001947"/>
    </source>
</evidence>
<dbReference type="Proteomes" id="UP001165089">
    <property type="component" value="Unassembled WGS sequence"/>
</dbReference>
<keyword evidence="12" id="KW-0482">Metalloprotease</keyword>
<comment type="similarity">
    <text evidence="4">Belongs to the peptidase M1 family.</text>
</comment>
<evidence type="ECO:0000256" key="6">
    <source>
        <dbReference type="ARBA" id="ARBA00015611"/>
    </source>
</evidence>
<dbReference type="Pfam" id="PF01433">
    <property type="entry name" value="Peptidase_M1"/>
    <property type="match status" value="1"/>
</dbReference>
<dbReference type="PANTHER" id="PTHR45726:SF3">
    <property type="entry name" value="LEUKOTRIENE A-4 HYDROLASE"/>
    <property type="match status" value="1"/>
</dbReference>